<dbReference type="AlphaFoldDB" id="A0AAW0CNV6"/>
<comment type="caution">
    <text evidence="1">The sequence shown here is derived from an EMBL/GenBank/DDBJ whole genome shotgun (WGS) entry which is preliminary data.</text>
</comment>
<keyword evidence="2" id="KW-1185">Reference proteome</keyword>
<reference evidence="1 2" key="1">
    <citation type="submission" date="2024-01" db="EMBL/GenBank/DDBJ databases">
        <title>A draft genome for a cacao thread blight-causing isolate of Paramarasmius palmivorus.</title>
        <authorList>
            <person name="Baruah I.K."/>
            <person name="Bukari Y."/>
            <person name="Amoako-Attah I."/>
            <person name="Meinhardt L.W."/>
            <person name="Bailey B.A."/>
            <person name="Cohen S.P."/>
        </authorList>
    </citation>
    <scope>NUCLEOTIDE SEQUENCE [LARGE SCALE GENOMIC DNA]</scope>
    <source>
        <strain evidence="1 2">GH-12</strain>
    </source>
</reference>
<gene>
    <name evidence="1" type="ORF">VNI00_009202</name>
</gene>
<evidence type="ECO:0000313" key="1">
    <source>
        <dbReference type="EMBL" id="KAK7041612.1"/>
    </source>
</evidence>
<dbReference type="EMBL" id="JAYKXP010000033">
    <property type="protein sequence ID" value="KAK7041612.1"/>
    <property type="molecule type" value="Genomic_DNA"/>
</dbReference>
<sequence length="196" mass="22292">MNAQHTKQYVCDAIANCMIPVDIVLEASDGQLLGAHTKNLENFNHAFPCRDSVTHELQETVKLTEDSDTLRLLLKFSHNEDYGDVESFGLDRVLALLEAAKKYGNYIALYACKVAMNRLARKNDANALRVIPYKVMHNDYHEMDAIVLATMGIPLDQVIISMRKFPEVYIIYALVRHKRSNNRAHSWVLCQKELAA</sequence>
<evidence type="ECO:0000313" key="2">
    <source>
        <dbReference type="Proteomes" id="UP001383192"/>
    </source>
</evidence>
<proteinExistence type="predicted"/>
<protein>
    <recommendedName>
        <fullName evidence="3">BTB domain-containing protein</fullName>
    </recommendedName>
</protein>
<evidence type="ECO:0008006" key="3">
    <source>
        <dbReference type="Google" id="ProtNLM"/>
    </source>
</evidence>
<name>A0AAW0CNV6_9AGAR</name>
<accession>A0AAW0CNV6</accession>
<organism evidence="1 2">
    <name type="scientific">Paramarasmius palmivorus</name>
    <dbReference type="NCBI Taxonomy" id="297713"/>
    <lineage>
        <taxon>Eukaryota</taxon>
        <taxon>Fungi</taxon>
        <taxon>Dikarya</taxon>
        <taxon>Basidiomycota</taxon>
        <taxon>Agaricomycotina</taxon>
        <taxon>Agaricomycetes</taxon>
        <taxon>Agaricomycetidae</taxon>
        <taxon>Agaricales</taxon>
        <taxon>Marasmiineae</taxon>
        <taxon>Marasmiaceae</taxon>
        <taxon>Paramarasmius</taxon>
    </lineage>
</organism>
<dbReference type="Proteomes" id="UP001383192">
    <property type="component" value="Unassembled WGS sequence"/>
</dbReference>